<organism evidence="1 2">
    <name type="scientific">Chryseobacterium hagamense</name>
    <dbReference type="NCBI Taxonomy" id="395935"/>
    <lineage>
        <taxon>Bacteria</taxon>
        <taxon>Pseudomonadati</taxon>
        <taxon>Bacteroidota</taxon>
        <taxon>Flavobacteriia</taxon>
        <taxon>Flavobacteriales</taxon>
        <taxon>Weeksellaceae</taxon>
        <taxon>Chryseobacterium group</taxon>
        <taxon>Chryseobacterium</taxon>
    </lineage>
</organism>
<reference evidence="1 2" key="1">
    <citation type="submission" date="2019-07" db="EMBL/GenBank/DDBJ databases">
        <title>Whole genome shotgun sequence of Chryseobacterium hagamense NBRC 105253.</title>
        <authorList>
            <person name="Hosoyama A."/>
            <person name="Uohara A."/>
            <person name="Ohji S."/>
            <person name="Ichikawa N."/>
        </authorList>
    </citation>
    <scope>NUCLEOTIDE SEQUENCE [LARGE SCALE GENOMIC DNA]</scope>
    <source>
        <strain evidence="1 2">NBRC 105253</strain>
    </source>
</reference>
<evidence type="ECO:0008006" key="3">
    <source>
        <dbReference type="Google" id="ProtNLM"/>
    </source>
</evidence>
<dbReference type="InterPro" id="IPR024530">
    <property type="entry name" value="QSregVF_b"/>
</dbReference>
<name>A0A511YJT4_9FLAO</name>
<comment type="caution">
    <text evidence="1">The sequence shown here is derived from an EMBL/GenBank/DDBJ whole genome shotgun (WGS) entry which is preliminary data.</text>
</comment>
<sequence length="88" mass="9997">MQDGINPEILKEICIVKMPFGKYQGTVLADLPISYLEWFQRTGMPKGKLGMQLATIYEIKLNGLMDLLTPLRGGTANFEKPKTKNYKF</sequence>
<dbReference type="PANTHER" id="PTHR40613">
    <property type="match status" value="1"/>
</dbReference>
<dbReference type="PANTHER" id="PTHR40613:SF1">
    <property type="entry name" value="CYTOPLASMIC PROTEIN"/>
    <property type="match status" value="1"/>
</dbReference>
<evidence type="ECO:0000313" key="1">
    <source>
        <dbReference type="EMBL" id="GEN75457.1"/>
    </source>
</evidence>
<dbReference type="Pfam" id="PF12843">
    <property type="entry name" value="QSregVF_b"/>
    <property type="match status" value="1"/>
</dbReference>
<dbReference type="EMBL" id="BJYJ01000004">
    <property type="protein sequence ID" value="GEN75457.1"/>
    <property type="molecule type" value="Genomic_DNA"/>
</dbReference>
<dbReference type="AlphaFoldDB" id="A0A511YJT4"/>
<proteinExistence type="predicted"/>
<protein>
    <recommendedName>
        <fullName evidence="3">DNA polymerase III subunit epsilon</fullName>
    </recommendedName>
</protein>
<accession>A0A511YJT4</accession>
<dbReference type="Proteomes" id="UP000321863">
    <property type="component" value="Unassembled WGS sequence"/>
</dbReference>
<evidence type="ECO:0000313" key="2">
    <source>
        <dbReference type="Proteomes" id="UP000321863"/>
    </source>
</evidence>
<gene>
    <name evidence="1" type="ORF">CHA01nite_11970</name>
</gene>
<keyword evidence="2" id="KW-1185">Reference proteome</keyword>